<feature type="region of interest" description="Disordered" evidence="2">
    <location>
        <begin position="2907"/>
        <end position="2935"/>
    </location>
</feature>
<feature type="region of interest" description="Disordered" evidence="2">
    <location>
        <begin position="1371"/>
        <end position="1406"/>
    </location>
</feature>
<keyword evidence="5" id="KW-1185">Reference proteome</keyword>
<protein>
    <recommendedName>
        <fullName evidence="3">Hint domain-containing protein</fullName>
    </recommendedName>
</protein>
<dbReference type="GO" id="GO:0016539">
    <property type="term" value="P:intein-mediated protein splicing"/>
    <property type="evidence" value="ECO:0007669"/>
    <property type="project" value="InterPro"/>
</dbReference>
<dbReference type="PANTHER" id="PTHR32305:SF15">
    <property type="entry name" value="PROTEIN RHSA-RELATED"/>
    <property type="match status" value="1"/>
</dbReference>
<dbReference type="InterPro" id="IPR006530">
    <property type="entry name" value="YD"/>
</dbReference>
<dbReference type="InterPro" id="IPR036844">
    <property type="entry name" value="Hint_dom_sf"/>
</dbReference>
<dbReference type="InterPro" id="IPR030934">
    <property type="entry name" value="Intein_C"/>
</dbReference>
<evidence type="ECO:0000256" key="2">
    <source>
        <dbReference type="SAM" id="MobiDB-lite"/>
    </source>
</evidence>
<dbReference type="InterPro" id="IPR031325">
    <property type="entry name" value="RHS_repeat"/>
</dbReference>
<dbReference type="NCBIfam" id="TIGR01443">
    <property type="entry name" value="intein_Cterm"/>
    <property type="match status" value="1"/>
</dbReference>
<gene>
    <name evidence="4" type="ORF">Aglo03_36530</name>
</gene>
<organism evidence="4 5">
    <name type="scientific">Actinokineospora globicatena</name>
    <dbReference type="NCBI Taxonomy" id="103729"/>
    <lineage>
        <taxon>Bacteria</taxon>
        <taxon>Bacillati</taxon>
        <taxon>Actinomycetota</taxon>
        <taxon>Actinomycetes</taxon>
        <taxon>Pseudonocardiales</taxon>
        <taxon>Pseudonocardiaceae</taxon>
        <taxon>Actinokineospora</taxon>
    </lineage>
</organism>
<proteinExistence type="predicted"/>
<dbReference type="Pfam" id="PF25023">
    <property type="entry name" value="TEN_YD-shell"/>
    <property type="match status" value="2"/>
</dbReference>
<feature type="compositionally biased region" description="Polar residues" evidence="2">
    <location>
        <begin position="1395"/>
        <end position="1406"/>
    </location>
</feature>
<dbReference type="InterPro" id="IPR006141">
    <property type="entry name" value="Intein_N"/>
</dbReference>
<dbReference type="Gene3D" id="2.170.16.10">
    <property type="entry name" value="Hedgehog/Intein (Hint) domain"/>
    <property type="match status" value="1"/>
</dbReference>
<feature type="region of interest" description="Disordered" evidence="2">
    <location>
        <begin position="2715"/>
        <end position="2778"/>
    </location>
</feature>
<dbReference type="Proteomes" id="UP001165042">
    <property type="component" value="Unassembled WGS sequence"/>
</dbReference>
<dbReference type="PROSITE" id="PS50818">
    <property type="entry name" value="INTEIN_C_TER"/>
    <property type="match status" value="1"/>
</dbReference>
<dbReference type="Gene3D" id="2.180.10.10">
    <property type="entry name" value="RHS repeat-associated core"/>
    <property type="match status" value="6"/>
</dbReference>
<dbReference type="Pfam" id="PF07591">
    <property type="entry name" value="PT-HINT"/>
    <property type="match status" value="1"/>
</dbReference>
<dbReference type="InterPro" id="IPR056823">
    <property type="entry name" value="TEN-like_YD-shell"/>
</dbReference>
<dbReference type="NCBIfam" id="TIGR03696">
    <property type="entry name" value="Rhs_assc_core"/>
    <property type="match status" value="1"/>
</dbReference>
<evidence type="ECO:0000313" key="4">
    <source>
        <dbReference type="EMBL" id="GLW92837.1"/>
    </source>
</evidence>
<dbReference type="Pfam" id="PF05593">
    <property type="entry name" value="RHS_repeat"/>
    <property type="match status" value="4"/>
</dbReference>
<feature type="region of interest" description="Disordered" evidence="2">
    <location>
        <begin position="66"/>
        <end position="103"/>
    </location>
</feature>
<feature type="compositionally biased region" description="Low complexity" evidence="2">
    <location>
        <begin position="2759"/>
        <end position="2777"/>
    </location>
</feature>
<dbReference type="InterPro" id="IPR013320">
    <property type="entry name" value="ConA-like_dom_sf"/>
</dbReference>
<dbReference type="RefSeq" id="WP_285611300.1">
    <property type="nucleotide sequence ID" value="NZ_BSSD01000005.1"/>
</dbReference>
<dbReference type="SUPFAM" id="SSF51294">
    <property type="entry name" value="Hedgehog/intein (Hint) domain"/>
    <property type="match status" value="1"/>
</dbReference>
<dbReference type="SUPFAM" id="SSF49899">
    <property type="entry name" value="Concanavalin A-like lectins/glucanases"/>
    <property type="match status" value="1"/>
</dbReference>
<reference evidence="4" key="1">
    <citation type="submission" date="2023-02" db="EMBL/GenBank/DDBJ databases">
        <title>Actinokineospora globicatena NBRC 15670.</title>
        <authorList>
            <person name="Ichikawa N."/>
            <person name="Sato H."/>
            <person name="Tonouchi N."/>
        </authorList>
    </citation>
    <scope>NUCLEOTIDE SEQUENCE</scope>
    <source>
        <strain evidence="4">NBRC 15670</strain>
    </source>
</reference>
<dbReference type="InterPro" id="IPR013783">
    <property type="entry name" value="Ig-like_fold"/>
</dbReference>
<feature type="compositionally biased region" description="Basic residues" evidence="2">
    <location>
        <begin position="2911"/>
        <end position="2921"/>
    </location>
</feature>
<sequence length="3203" mass="339792">MNRSGFSRVRLPKALVGMFGLFLVLVLVGGVVGPSYPWSSWTIGEDGQTAADIRAGLEEARTKAAQQRWGTADGLSPEADQAKGNWGMPESEQSKYPPPKFPAIGAGARNAAAVLSPPAAKAGFNSSTSEEIAERRGRTERVYRNADGTQTTEFSATPLNYQRPDGSWAPVDPTLVADGAGWRNAADQLGVRVANSAAADELVTVKLRGGTEFGYRLAGARPVVGAHAGSKITYTGVAEQTDLVLESLAGSVKETIVLRAATAPRSWQFPLRLKGLTAKVVDGDVVLTDAAGAEQARIPAGHMVDAAGAVSAAVDYRLVGQALEVTADPAWLADPARAYPVLVDPSVTEIRANTSMYVAGGSRVNAPSELRIGYNGVRNASYIAFGDIGTRLANHKVFGAALQVVNFDSTTCQATPLAVHEVSQAWGSSGGWPGPAFAGTPIAGASFSHGFIRLGQTRSACPAAGELIDFGVAGTDLVQRWANGAANHGITLRAHETNPSGFKKFTGTASANPPRLFITHSPYNARYAIDQPIPNPPVTSVQSGVVKIKVTNTGSGTWAPGTHAMAYKVFNADTGAHLGTEQNSGTLPTSVPPGATATVDATISARPPGNYVLDFTMRHNGVLFTDEQVAPARISLQVFNIPPVIGEQYPPSGHSVETLHPQLWARGQDHENDPLQYRFEVCEKSPQDTPVNCFSSARGDAPYWTLAGTELRWDKVYLWRAFAWDGHSESEALPFSALLTSVPQPEITSRLGTAPYTGNGLGFDPMAGNYTTAAIDAAAAVVGPELNVARTYNSLDPRSDLAFGVGWSTRYDMRVAPDADGSGNLVVTYPDGQQVRFGRNPDGSFTPPPGRFATLTEVPPAQSGGWKLVDKDRTVYQFRAEGPLRLITDSAGRAVELLYDGNGRLVQALSLASNRTLGFTWGPEGHITEVKTDPVNGTRLTWVYRYDADRLIEACDPTTQCTRYEYELGSHMRSAVLDSRPESYWRLGEPGGTEANSQIGVKLGKDKATYAGLLPTDFAYQDGVPTGPGDTGVRLNGAAHVKLPDRTVNKHRDLSVELWFRTGAAGPLVGYQDKAVGQTPGTGIPVLYVGQDGKLRGQFRTGSIAPITSAGAVNDNSWHHVVLTGSLATQTLYLDGVAVGTLSGVIDHSRLEFAQLGAAHVIGSWPSIGAGASTITASVDEVAFYSRPLGATAVQAHYRARLGGAQVTKVKLPSLRVAASITYDTANDRMREYVDSDGGRWQLGAPTVGGSETNIIRSVRVVDPGNRPQYYDFDGLKGRVLRQVTPIGTGPRPEDIVGRDCTTDSNGIVSCDGLVVSLGVRLFGYDESGFQTTVVDEDGNKVVLEHNDRGNLLTKTSCRTEGNCQSTHYEYQAPTADPTDPRTDKLIATRDPRSSGPTDNTYRTSSEYTAFGDLAKETSPDGTFTTHAYTDGTSTAVGGGLEPARLLKSTTDPRGAVITNKYYANGDLAETIAASGLRTTYGYDALGRKTTETEFSDSFPAGLSTSYTYDVLGRVTEVRYPPVTNTISAQTKREKARTEYDADGNTTLAELIDESDASQTRTSRFEFDQFGRMTKAVGPEGNEASYGYDSFGNRTWAVDADGVKVLTTYTARNKVAQVRLVGYHGRAVTPGATEVPPLDPEQTVPDLVLEANQYDHSGRLVVQLDAMGRRTSFLYNGDGTVKEIRARADNQPQTADVVLQQNTYDAAGNLTQQVGVGGKLTTHEYDSTGRRTASTLEPSTLNRRTEYRYDPAGNITQVARFGAHSNTGAFSASFGEVVDFEYDLAGRQTAESLRGPQGPVTTRTSYDQRDLTTKVVAPRGTVAGAVAADHTTDYTHDSRGRVVSVASPPVLTERNGAAATLTRPTRTTGYNAFGDATEVRDALGNVVRTTYDKAGRSVRVESPSYLAPGASQPVVSSLQVDYDGMGRAVKSTNGTGAVSRNYYDQLGRVVERQDPDAVTPANPGGSWRYSYTHTGELLASTDPTGAETRTTYDQFRRPLTSTQIELRPTAANYETKYEYDAAGNLAKVTSPTNDITTFGYDKLGQRTSATDAAGVTTQFGYDGFGNQVYQRDALGRASYTKLDQAGNKAQDVALNPAGQILAARRYTYDIAGNLLTAGDAYNKLTRFTYDALGNVTQRVEPVTDTTSITTSFGYDAEGNTTRFTDGRGNATIYTHNALGKPESVIEPSTSAHPNAADRTWTAAYDAASRPTSITQPGGVVRQVTYDGLGRMVRETGSGGGSATTPDRALEYDAAGRTTKVSAPGSSNTYAYNNRGQLTSATGPSGDATFAYDGSGRLTSRVDASGTTGFTYTAGRLSSVQEGISGLGIAFGYTNAGELGTINYGSGRVRTFGYDDFGRETSDVTKNSGGAAVASIGYEYDLNSRLTKKTTAGTANAGVQTYTYDQLGRTLSWTAGATTTNYAWDASGNRVQNGAKAAVYDQRNRVQSDGDYTYTYTARGTLASRTSSGFTENFTFDAFDRLVGAGAVSYTYDGLDRPVTRGGSTFKYAGSEMDPVSDGVSTYGRGAGGELLSLAQGADKRLLLSDKHGDVVGGFDPATPLTSLPDSTAFDPFGKRTATTGTSRSVGYQGDWTDTSSGLVNMGARWYNPSTGSFVSRDTLTVGGPGSAGYNRYLYGVGSPLNGFDPTGHGWLSDLGHGLLDAAGMIPGVGEVADVINGAWYLAEGNYLDAGLSFAGAIPFGGWGATAAKYANKASDVGRRADNVPTRAPDAPHVRKPDGPPSKAPDGPGARMGKGPDGMPVKAKAGKAPDVPVPAKAVPDPRKLAAEAAARRAAAARAAFQAAVARTAKAKAVVAQVVKSNPLPAMKAALKPRVANLKSIVSSVPNAPARIVQTVVTNVQDLNKVYDQIKTAMLGVGKEIVVEAAQAQVAETLAAAGVPAELLDLAGAAGGGKRKPGNKGKSARGEATSGGSCRVNSNSFDGTTPVLLADGTTKPIKDVVVGDNVLATDPTTGETSVQPVTDVRSHKAERLLYEITITDGGTLTATDEHPFWIDSLQKWIHAEDLHPGYTFQTADHRPTTITTVRPLTPNRQVYNLTVDTLHTYYVGIGSTSVLTHNCDDDPGEAIISYHGKNNHFSIEVIDSKGVSSSSHLDAINGKGVIQSGNIPSQVVMTATIELPNARAARAFQKKMLEPSKWEAYDERTNSCLTHCVQVLEAGGVDVPVESPRTWMARLMKARGRPGGN</sequence>
<dbReference type="CDD" id="cd20745">
    <property type="entry name" value="FIX_RhsA_AHH_HNH-like"/>
    <property type="match status" value="1"/>
</dbReference>
<evidence type="ECO:0000256" key="1">
    <source>
        <dbReference type="ARBA" id="ARBA00022737"/>
    </source>
</evidence>
<comment type="caution">
    <text evidence="4">The sequence shown here is derived from an EMBL/GenBank/DDBJ whole genome shotgun (WGS) entry which is preliminary data.</text>
</comment>
<name>A0A9W6V8Z6_9PSEU</name>
<dbReference type="EMBL" id="BSSD01000005">
    <property type="protein sequence ID" value="GLW92837.1"/>
    <property type="molecule type" value="Genomic_DNA"/>
</dbReference>
<dbReference type="InterPro" id="IPR050708">
    <property type="entry name" value="T6SS_VgrG/RHS"/>
</dbReference>
<dbReference type="Pfam" id="PF20148">
    <property type="entry name" value="DUF6531"/>
    <property type="match status" value="1"/>
</dbReference>
<feature type="compositionally biased region" description="Basic and acidic residues" evidence="2">
    <location>
        <begin position="1379"/>
        <end position="1393"/>
    </location>
</feature>
<evidence type="ECO:0000313" key="5">
    <source>
        <dbReference type="Proteomes" id="UP001165042"/>
    </source>
</evidence>
<keyword evidence="1" id="KW-0677">Repeat</keyword>
<dbReference type="PROSITE" id="PS50817">
    <property type="entry name" value="INTEIN_N_TER"/>
    <property type="match status" value="1"/>
</dbReference>
<dbReference type="GO" id="GO:0005975">
    <property type="term" value="P:carbohydrate metabolic process"/>
    <property type="evidence" value="ECO:0007669"/>
    <property type="project" value="UniProtKB-ARBA"/>
</dbReference>
<dbReference type="Pfam" id="PF13385">
    <property type="entry name" value="Laminin_G_3"/>
    <property type="match status" value="1"/>
</dbReference>
<accession>A0A9W6V8Z6</accession>
<dbReference type="CDD" id="cd00081">
    <property type="entry name" value="Hint"/>
    <property type="match status" value="1"/>
</dbReference>
<dbReference type="PANTHER" id="PTHR32305">
    <property type="match status" value="1"/>
</dbReference>
<dbReference type="Gene3D" id="2.60.40.10">
    <property type="entry name" value="Immunoglobulins"/>
    <property type="match status" value="1"/>
</dbReference>
<dbReference type="InterPro" id="IPR045351">
    <property type="entry name" value="DUF6531"/>
</dbReference>
<dbReference type="InterPro" id="IPR022385">
    <property type="entry name" value="Rhs_assc_core"/>
</dbReference>
<feature type="domain" description="Hint" evidence="3">
    <location>
        <begin position="2936"/>
        <end position="3034"/>
    </location>
</feature>
<dbReference type="Gene3D" id="2.60.120.200">
    <property type="match status" value="1"/>
</dbReference>
<evidence type="ECO:0000259" key="3">
    <source>
        <dbReference type="SMART" id="SM00306"/>
    </source>
</evidence>
<dbReference type="NCBIfam" id="TIGR01643">
    <property type="entry name" value="YD_repeat_2x"/>
    <property type="match status" value="6"/>
</dbReference>
<dbReference type="SMART" id="SM00306">
    <property type="entry name" value="HintN"/>
    <property type="match status" value="1"/>
</dbReference>
<dbReference type="InterPro" id="IPR003587">
    <property type="entry name" value="Hint_dom_N"/>
</dbReference>